<dbReference type="OrthoDB" id="6501611at2759"/>
<evidence type="ECO:0000256" key="6">
    <source>
        <dbReference type="ARBA" id="ARBA00023295"/>
    </source>
</evidence>
<evidence type="ECO:0000259" key="14">
    <source>
        <dbReference type="Pfam" id="PF07488"/>
    </source>
</evidence>
<evidence type="ECO:0000256" key="4">
    <source>
        <dbReference type="ARBA" id="ARBA00022801"/>
    </source>
</evidence>
<dbReference type="SUPFAM" id="SSF51445">
    <property type="entry name" value="(Trans)glycosidases"/>
    <property type="match status" value="1"/>
</dbReference>
<keyword evidence="3 11" id="KW-0858">Xylan degradation</keyword>
<keyword evidence="5 11" id="KW-0119">Carbohydrate metabolism</keyword>
<dbReference type="GO" id="GO:0046559">
    <property type="term" value="F:alpha-glucuronidase activity"/>
    <property type="evidence" value="ECO:0007669"/>
    <property type="project" value="UniProtKB-EC"/>
</dbReference>
<evidence type="ECO:0000256" key="5">
    <source>
        <dbReference type="ARBA" id="ARBA00023277"/>
    </source>
</evidence>
<evidence type="ECO:0000256" key="8">
    <source>
        <dbReference type="ARBA" id="ARBA00024828"/>
    </source>
</evidence>
<evidence type="ECO:0000259" key="13">
    <source>
        <dbReference type="Pfam" id="PF07477"/>
    </source>
</evidence>
<gene>
    <name evidence="11" type="primary">aguA</name>
    <name evidence="15" type="ORF">APUU_41269A</name>
</gene>
<evidence type="ECO:0000313" key="15">
    <source>
        <dbReference type="EMBL" id="BCS24825.1"/>
    </source>
</evidence>
<evidence type="ECO:0000256" key="10">
    <source>
        <dbReference type="PIRSR" id="PIRSR029900-1"/>
    </source>
</evidence>
<dbReference type="InterPro" id="IPR005154">
    <property type="entry name" value="Glyco_hydro_67_aGlcAse_N"/>
</dbReference>
<comment type="catalytic activity">
    <reaction evidence="9 11">
        <text>an alpha-D-glucuronoside + H2O = D-glucuronate + an alcohol</text>
        <dbReference type="Rhea" id="RHEA:20005"/>
        <dbReference type="ChEBI" id="CHEBI:15377"/>
        <dbReference type="ChEBI" id="CHEBI:30879"/>
        <dbReference type="ChEBI" id="CHEBI:58720"/>
        <dbReference type="ChEBI" id="CHEBI:58899"/>
        <dbReference type="EC" id="3.2.1.139"/>
    </reaction>
</comment>
<reference evidence="15" key="2">
    <citation type="submission" date="2021-02" db="EMBL/GenBank/DDBJ databases">
        <title>Aspergillus puulaauensis MK2 genome sequence.</title>
        <authorList>
            <person name="Futagami T."/>
            <person name="Mori K."/>
            <person name="Kadooka C."/>
            <person name="Tanaka T."/>
        </authorList>
    </citation>
    <scope>NUCLEOTIDE SEQUENCE</scope>
    <source>
        <strain evidence="15">MK2</strain>
    </source>
</reference>
<dbReference type="AlphaFoldDB" id="A0A7R7XNR2"/>
<comment type="similarity">
    <text evidence="1 11">Belongs to the glycosyl hydrolase 67 family.</text>
</comment>
<dbReference type="InterPro" id="IPR017853">
    <property type="entry name" value="GH"/>
</dbReference>
<keyword evidence="16" id="KW-1185">Reference proteome</keyword>
<organism evidence="15 16">
    <name type="scientific">Aspergillus puulaauensis</name>
    <dbReference type="NCBI Taxonomy" id="1220207"/>
    <lineage>
        <taxon>Eukaryota</taxon>
        <taxon>Fungi</taxon>
        <taxon>Dikarya</taxon>
        <taxon>Ascomycota</taxon>
        <taxon>Pezizomycotina</taxon>
        <taxon>Eurotiomycetes</taxon>
        <taxon>Eurotiomycetidae</taxon>
        <taxon>Eurotiales</taxon>
        <taxon>Aspergillaceae</taxon>
        <taxon>Aspergillus</taxon>
    </lineage>
</organism>
<dbReference type="Pfam" id="PF07488">
    <property type="entry name" value="Glyco_hydro_67M"/>
    <property type="match status" value="1"/>
</dbReference>
<dbReference type="GO" id="GO:0005576">
    <property type="term" value="C:extracellular region"/>
    <property type="evidence" value="ECO:0007669"/>
    <property type="project" value="UniProtKB-SubCell"/>
</dbReference>
<feature type="domain" description="Alpha glucuronidase N-terminal" evidence="12">
    <location>
        <begin position="47"/>
        <end position="166"/>
    </location>
</feature>
<evidence type="ECO:0000256" key="9">
    <source>
        <dbReference type="ARBA" id="ARBA00048838"/>
    </source>
</evidence>
<keyword evidence="4 11" id="KW-0378">Hydrolase</keyword>
<feature type="active site" description="Proton acceptor" evidence="10">
    <location>
        <position position="412"/>
    </location>
</feature>
<dbReference type="InterPro" id="IPR037054">
    <property type="entry name" value="A-glucoronidase_C_sf"/>
</dbReference>
<keyword evidence="6 11" id="KW-0326">Glycosidase</keyword>
<dbReference type="PANTHER" id="PTHR39207:SF1">
    <property type="entry name" value="ALPHA-GLUCURONIDASE A"/>
    <property type="match status" value="1"/>
</dbReference>
<dbReference type="PIRSF" id="PIRSF029900">
    <property type="entry name" value="Alpha-glucuronds"/>
    <property type="match status" value="1"/>
</dbReference>
<keyword evidence="7 11" id="KW-0624">Polysaccharide degradation</keyword>
<evidence type="ECO:0000256" key="11">
    <source>
        <dbReference type="RuleBase" id="RU361198"/>
    </source>
</evidence>
<dbReference type="InterPro" id="IPR029018">
    <property type="entry name" value="Hex-like_dom2"/>
</dbReference>
<evidence type="ECO:0000256" key="3">
    <source>
        <dbReference type="ARBA" id="ARBA00022651"/>
    </source>
</evidence>
<dbReference type="EMBL" id="AP024446">
    <property type="protein sequence ID" value="BCS24825.1"/>
    <property type="molecule type" value="Genomic_DNA"/>
</dbReference>
<evidence type="ECO:0000256" key="2">
    <source>
        <dbReference type="ARBA" id="ARBA00012271"/>
    </source>
</evidence>
<feature type="active site" description="Proton acceptor" evidence="10">
    <location>
        <position position="440"/>
    </location>
</feature>
<dbReference type="EC" id="3.2.1.139" evidence="2 11"/>
<dbReference type="PANTHER" id="PTHR39207">
    <property type="entry name" value="ALPHA-GLUCURONIDASE A"/>
    <property type="match status" value="1"/>
</dbReference>
<sequence length="874" mass="96693">MRKPLTRCSAPEFSFLFFLFNVRFTMRFSLLFLASLGLAAAEDGLAAWLRYAPVPNAKSCHDKLPSVIIPLNATEGQPVYTAAQELTDGISGMYSKKLSTTTAKEPGKKPAIIVGTVSAYSDSGGNTDTIPDLIEDGYYLDISGSDGDVLILGQNERGALYGTFKYLERLAQGNISDTVSTSNPHAPIRWVNQWDNLQDGGTHGSIERGYGGDSIFFWEGRVREDITRAGQYARLLASIGINAVVVNNVNANETILTPGNLDGLARIADVFRPYGVQLGLSLNFASPQSLGGLDTFDPLDEKVISWWQGITDDIYKRIPDMAGYLVKANSEGQPGPFTYNRTLADGANLFARALKQYDGVAMFRAFVYDHESLDEDLDWKADRANAAVEFFKGLDDEFEDNVVVQIKNGPIDFQVREPVSPLFSHLVNTASAVELQVTQEYLGQQCHLVYLAPMWKEVLDFDLRVDGKHSPVSDIISGKRFNNKLGLGGSAGVVNVGLNTTWLGSHLAMSNLYAYGNLAWDPSSDSIEMLQRWIRMTFSHDQDVVDAITKMSMESWPAYEDYSGNLGVQTLTDILLGHFGPNPASQDGNPWGQWTRADADSIGMDRTVWNGTGNAGQYPEEVYQMYEDIETTPDNLLLWFHHVPYTQVLKSGKTVIQHFYDAHYRGSETAQGFVPLWESLKGKIDQERYEHVLFRLVYQAGHSLVWRDSINNFYFNKSSIPDEAGRVGNHPYRIEAEDMQLDGYETYLVSPFEAASGSHCIVTIDNSTAGTASTKLDVETGTYNVAVNYFDQAIGNSTWRLSLDDELVGEWKGDLEYVIGRAPSPYIDGHTATRVTFKDVHVEAGSVLRIVGTPDGEESAAVDYVSILPLDVVD</sequence>
<comment type="function">
    <text evidence="8 11">Alpha-glucuronidase involved in the hydrolysis of xylan, a major structural heterogeneous polysaccharide found in plant biomass representing the second most abundant polysaccharide in the biosphere, after cellulose. Releases 4-O-methylglucuronic acid from xylan.</text>
</comment>
<dbReference type="Gene3D" id="3.20.20.80">
    <property type="entry name" value="Glycosidases"/>
    <property type="match status" value="1"/>
</dbReference>
<comment type="subcellular location">
    <subcellularLocation>
        <location evidence="11">Secreted</location>
    </subcellularLocation>
</comment>
<evidence type="ECO:0000256" key="7">
    <source>
        <dbReference type="ARBA" id="ARBA00023326"/>
    </source>
</evidence>
<dbReference type="FunFam" id="3.90.1330.10:FF:000001">
    <property type="entry name" value="Xylan alpha-1,2-glucuronidase"/>
    <property type="match status" value="1"/>
</dbReference>
<dbReference type="CDD" id="cd02795">
    <property type="entry name" value="CBM6-CBM35-CBM36_like"/>
    <property type="match status" value="1"/>
</dbReference>
<evidence type="ECO:0000313" key="16">
    <source>
        <dbReference type="Proteomes" id="UP000654913"/>
    </source>
</evidence>
<protein>
    <recommendedName>
        <fullName evidence="2 11">Alpha-glucuronidase</fullName>
        <ecNumber evidence="2 11">3.2.1.139</ecNumber>
    </recommendedName>
</protein>
<dbReference type="Pfam" id="PF03648">
    <property type="entry name" value="Glyco_hydro_67N"/>
    <property type="match status" value="1"/>
</dbReference>
<proteinExistence type="inferred from homology"/>
<dbReference type="InterPro" id="IPR011099">
    <property type="entry name" value="Glyco_hydro_67_C"/>
</dbReference>
<dbReference type="Proteomes" id="UP000654913">
    <property type="component" value="Chromosome 4"/>
</dbReference>
<feature type="active site" description="Proton donor" evidence="10">
    <location>
        <position position="331"/>
    </location>
</feature>
<feature type="domain" description="Glycosyl hydrolase family 67 catalytic" evidence="14">
    <location>
        <begin position="174"/>
        <end position="502"/>
    </location>
</feature>
<name>A0A7R7XNR2_9EURO</name>
<dbReference type="SUPFAM" id="SSF55545">
    <property type="entry name" value="beta-N-acetylhexosaminidase-like domain"/>
    <property type="match status" value="1"/>
</dbReference>
<feature type="domain" description="Glycosyl hydrolase family 67 C-terminal" evidence="13">
    <location>
        <begin position="504"/>
        <end position="726"/>
    </location>
</feature>
<dbReference type="Gene3D" id="3.90.1330.10">
    <property type="entry name" value="Alpha-glucuronidase, C-terminal domain"/>
    <property type="match status" value="1"/>
</dbReference>
<evidence type="ECO:0000256" key="1">
    <source>
        <dbReference type="ARBA" id="ARBA00008833"/>
    </source>
</evidence>
<evidence type="ECO:0000259" key="12">
    <source>
        <dbReference type="Pfam" id="PF03648"/>
    </source>
</evidence>
<dbReference type="Pfam" id="PF07477">
    <property type="entry name" value="Glyco_hydro_67C"/>
    <property type="match status" value="1"/>
</dbReference>
<dbReference type="InterPro" id="IPR011395">
    <property type="entry name" value="Glyco_hydro_67_aGlcAse"/>
</dbReference>
<dbReference type="InterPro" id="IPR011100">
    <property type="entry name" value="Glyco_hydro_67_cat"/>
</dbReference>
<reference evidence="15" key="1">
    <citation type="submission" date="2021-01" db="EMBL/GenBank/DDBJ databases">
        <authorList>
            <consortium name="Aspergillus puulaauensis MK2 genome sequencing consortium"/>
            <person name="Kazuki M."/>
            <person name="Futagami T."/>
        </authorList>
    </citation>
    <scope>NUCLEOTIDE SEQUENCE</scope>
    <source>
        <strain evidence="15">MK2</strain>
    </source>
</reference>
<dbReference type="GO" id="GO:0045493">
    <property type="term" value="P:xylan catabolic process"/>
    <property type="evidence" value="ECO:0007669"/>
    <property type="project" value="UniProtKB-KW"/>
</dbReference>
<accession>A0A7R7XNR2</accession>
<dbReference type="Gene3D" id="3.30.379.10">
    <property type="entry name" value="Chitobiase/beta-hexosaminidase domain 2-like"/>
    <property type="match status" value="1"/>
</dbReference>